<dbReference type="EMBL" id="JAEQNC010000005">
    <property type="protein sequence ID" value="MBL0372491.1"/>
    <property type="molecule type" value="Genomic_DNA"/>
</dbReference>
<proteinExistence type="inferred from homology"/>
<organism evidence="4 5">
    <name type="scientific">Rhizobium setariae</name>
    <dbReference type="NCBI Taxonomy" id="2801340"/>
    <lineage>
        <taxon>Bacteria</taxon>
        <taxon>Pseudomonadati</taxon>
        <taxon>Pseudomonadota</taxon>
        <taxon>Alphaproteobacteria</taxon>
        <taxon>Hyphomicrobiales</taxon>
        <taxon>Rhizobiaceae</taxon>
        <taxon>Rhizobium/Agrobacterium group</taxon>
        <taxon>Rhizobium</taxon>
    </lineage>
</organism>
<evidence type="ECO:0000256" key="1">
    <source>
        <dbReference type="ARBA" id="ARBA00008898"/>
    </source>
</evidence>
<evidence type="ECO:0000313" key="4">
    <source>
        <dbReference type="EMBL" id="MBL0372491.1"/>
    </source>
</evidence>
<dbReference type="PANTHER" id="PTHR30466">
    <property type="entry name" value="FLAVIN REDUCTASE"/>
    <property type="match status" value="1"/>
</dbReference>
<keyword evidence="2" id="KW-0560">Oxidoreductase</keyword>
<name>A0A936YQ78_9HYPH</name>
<evidence type="ECO:0000313" key="5">
    <source>
        <dbReference type="Proteomes" id="UP000633219"/>
    </source>
</evidence>
<evidence type="ECO:0000256" key="2">
    <source>
        <dbReference type="ARBA" id="ARBA00023002"/>
    </source>
</evidence>
<dbReference type="Gene3D" id="2.30.110.10">
    <property type="entry name" value="Electron Transport, Fmn-binding Protein, Chain A"/>
    <property type="match status" value="1"/>
</dbReference>
<protein>
    <submittedName>
        <fullName evidence="4">Flavin reductase family protein</fullName>
    </submittedName>
</protein>
<feature type="domain" description="Flavin reductase like" evidence="3">
    <location>
        <begin position="32"/>
        <end position="178"/>
    </location>
</feature>
<dbReference type="InterPro" id="IPR002563">
    <property type="entry name" value="Flavin_Rdtase-like_dom"/>
</dbReference>
<reference evidence="4" key="1">
    <citation type="submission" date="2021-01" db="EMBL/GenBank/DDBJ databases">
        <title>Rhizobium sp. strain KVB221 16S ribosomal RNA gene Genome sequencing and assembly.</title>
        <authorList>
            <person name="Kang M."/>
        </authorList>
    </citation>
    <scope>NUCLEOTIDE SEQUENCE</scope>
    <source>
        <strain evidence="4">KVB221</strain>
    </source>
</reference>
<dbReference type="Pfam" id="PF01613">
    <property type="entry name" value="Flavin_Reduct"/>
    <property type="match status" value="1"/>
</dbReference>
<dbReference type="InterPro" id="IPR012349">
    <property type="entry name" value="Split_barrel_FMN-bd"/>
</dbReference>
<comment type="similarity">
    <text evidence="1">Belongs to the non-flavoprotein flavin reductase family.</text>
</comment>
<accession>A0A936YQ78</accession>
<dbReference type="RefSeq" id="WP_201657322.1">
    <property type="nucleotide sequence ID" value="NZ_JAEQNC010000005.1"/>
</dbReference>
<dbReference type="GO" id="GO:0042602">
    <property type="term" value="F:riboflavin reductase (NADPH) activity"/>
    <property type="evidence" value="ECO:0007669"/>
    <property type="project" value="TreeGrafter"/>
</dbReference>
<dbReference type="AlphaFoldDB" id="A0A936YQ78"/>
<keyword evidence="5" id="KW-1185">Reference proteome</keyword>
<dbReference type="GO" id="GO:0010181">
    <property type="term" value="F:FMN binding"/>
    <property type="evidence" value="ECO:0007669"/>
    <property type="project" value="InterPro"/>
</dbReference>
<dbReference type="SMART" id="SM00903">
    <property type="entry name" value="Flavin_Reduct"/>
    <property type="match status" value="1"/>
</dbReference>
<gene>
    <name evidence="4" type="ORF">JJB09_10665</name>
</gene>
<dbReference type="InterPro" id="IPR050268">
    <property type="entry name" value="NADH-dep_flavin_reductase"/>
</dbReference>
<comment type="caution">
    <text evidence="4">The sequence shown here is derived from an EMBL/GenBank/DDBJ whole genome shotgun (WGS) entry which is preliminary data.</text>
</comment>
<evidence type="ECO:0000259" key="3">
    <source>
        <dbReference type="SMART" id="SM00903"/>
    </source>
</evidence>
<sequence>MTIAQNLAAYPFDGAPRRIAAHAEAASVKLAMRTLSGGVSVITAGVGDDRTGATVTSATALSMEPPTMIVSINKGSSSWPVIQRYGHFCVNILSADHQAIADRFAGIGGIKGTQRYEGARWTTMASGAPVLSEALAAIDCEVEEIIERHSHAIILGRAVAVVSSAGSSLIYGNGRYGQITHA</sequence>
<dbReference type="SUPFAM" id="SSF50475">
    <property type="entry name" value="FMN-binding split barrel"/>
    <property type="match status" value="1"/>
</dbReference>
<dbReference type="Proteomes" id="UP000633219">
    <property type="component" value="Unassembled WGS sequence"/>
</dbReference>
<dbReference type="PANTHER" id="PTHR30466:SF11">
    <property type="entry name" value="FLAVIN-DEPENDENT MONOOXYGENASE, REDUCTASE SUBUNIT HSAB"/>
    <property type="match status" value="1"/>
</dbReference>